<dbReference type="PROSITE" id="PS51885">
    <property type="entry name" value="NEPRILYSIN"/>
    <property type="match status" value="1"/>
</dbReference>
<evidence type="ECO:0000256" key="5">
    <source>
        <dbReference type="ARBA" id="ARBA00022723"/>
    </source>
</evidence>
<comment type="cofactor">
    <cofactor evidence="1">
        <name>Zn(2+)</name>
        <dbReference type="ChEBI" id="CHEBI:29105"/>
    </cofactor>
</comment>
<dbReference type="InterPro" id="IPR008753">
    <property type="entry name" value="Peptidase_M13_N"/>
</dbReference>
<keyword evidence="11" id="KW-1185">Reference proteome</keyword>
<dbReference type="SUPFAM" id="SSF55486">
    <property type="entry name" value="Metalloproteases ('zincins'), catalytic domain"/>
    <property type="match status" value="1"/>
</dbReference>
<dbReference type="GO" id="GO:0004222">
    <property type="term" value="F:metalloendopeptidase activity"/>
    <property type="evidence" value="ECO:0007669"/>
    <property type="project" value="InterPro"/>
</dbReference>
<dbReference type="PANTHER" id="PTHR11733">
    <property type="entry name" value="ZINC METALLOPROTEASE FAMILY M13 NEPRILYSIN-RELATED"/>
    <property type="match status" value="1"/>
</dbReference>
<name>A0A6J1QET0_9HYME</name>
<sequence length="519" mass="60628">MLTTSLDQMQLALPSRDYYLKKVSEVQLKAYHNYMTNVAILLGANPHSAPEEFDRVIALEKQLANASLPEADRHDTSAMYRKLTLQKLQQEVPQLHWLVYLREFIKAPIDEKELVVMYAMPYFMQMGRIISRTDRRTLHNYILWRFVMSVMPHMIDEYQQKRIEFRKILLGILSERNRWSQCVEWTNKKLGMAVGALFISENFNHESKETALKMIRTIREAFNELLVENHWMDDETRAVAKKKADSMNERIGYPEFLKNPHELSEEYKMLNITENRFLDNIFAVLKYDAYYNLQKLREPVDKNKWSTEPAVVNAFYNPNRNDIVFPAGILQPLFYSQHFPKSLNYGGIGVVIGHEITHGFDDKGRQFDKDGNLMQWWNNATIKAFRKRAQCIVDQYSRYKLQEVNLYINGRMTQGENIADNGGLKQAFRAYKKWVFIHGEEPLLPGVNLTHDQLFFLNYAQIWCGSMRPEDALTKIRSSVHSPGSVRVLGPLSNSEDFAKAFDCPLDSPMNPKKKCNVW</sequence>
<organism evidence="11 12">
    <name type="scientific">Temnothorax curvispinosus</name>
    <dbReference type="NCBI Taxonomy" id="300111"/>
    <lineage>
        <taxon>Eukaryota</taxon>
        <taxon>Metazoa</taxon>
        <taxon>Ecdysozoa</taxon>
        <taxon>Arthropoda</taxon>
        <taxon>Hexapoda</taxon>
        <taxon>Insecta</taxon>
        <taxon>Pterygota</taxon>
        <taxon>Neoptera</taxon>
        <taxon>Endopterygota</taxon>
        <taxon>Hymenoptera</taxon>
        <taxon>Apocrita</taxon>
        <taxon>Aculeata</taxon>
        <taxon>Formicoidea</taxon>
        <taxon>Formicidae</taxon>
        <taxon>Myrmicinae</taxon>
        <taxon>Temnothorax</taxon>
    </lineage>
</organism>
<dbReference type="Gene3D" id="1.10.1380.10">
    <property type="entry name" value="Neutral endopeptidase , domain2"/>
    <property type="match status" value="1"/>
</dbReference>
<protein>
    <submittedName>
        <fullName evidence="12">Neprilysin-1</fullName>
    </submittedName>
</protein>
<dbReference type="InterPro" id="IPR042089">
    <property type="entry name" value="Peptidase_M13_dom_2"/>
</dbReference>
<evidence type="ECO:0000259" key="9">
    <source>
        <dbReference type="Pfam" id="PF01431"/>
    </source>
</evidence>
<dbReference type="InterPro" id="IPR024079">
    <property type="entry name" value="MetalloPept_cat_dom_sf"/>
</dbReference>
<dbReference type="GO" id="GO:0005886">
    <property type="term" value="C:plasma membrane"/>
    <property type="evidence" value="ECO:0007669"/>
    <property type="project" value="UniProtKB-SubCell"/>
</dbReference>
<accession>A0A6J1QET0</accession>
<dbReference type="InterPro" id="IPR018497">
    <property type="entry name" value="Peptidase_M13_C"/>
</dbReference>
<dbReference type="Gene3D" id="3.40.390.10">
    <property type="entry name" value="Collagenase (Catalytic Domain)"/>
    <property type="match status" value="1"/>
</dbReference>
<dbReference type="PANTHER" id="PTHR11733:SF241">
    <property type="entry name" value="GH26575P-RELATED"/>
    <property type="match status" value="1"/>
</dbReference>
<gene>
    <name evidence="12" type="primary">LOC112459729</name>
</gene>
<dbReference type="GeneID" id="112459729"/>
<dbReference type="Proteomes" id="UP000504618">
    <property type="component" value="Unplaced"/>
</dbReference>
<evidence type="ECO:0000256" key="6">
    <source>
        <dbReference type="ARBA" id="ARBA00022801"/>
    </source>
</evidence>
<dbReference type="Pfam" id="PF01431">
    <property type="entry name" value="Peptidase_M13"/>
    <property type="match status" value="1"/>
</dbReference>
<evidence type="ECO:0000256" key="3">
    <source>
        <dbReference type="ARBA" id="ARBA00007357"/>
    </source>
</evidence>
<proteinExistence type="inferred from homology"/>
<keyword evidence="7" id="KW-0862">Zinc</keyword>
<dbReference type="GO" id="GO:0046872">
    <property type="term" value="F:metal ion binding"/>
    <property type="evidence" value="ECO:0007669"/>
    <property type="project" value="UniProtKB-KW"/>
</dbReference>
<keyword evidence="4" id="KW-0645">Protease</keyword>
<dbReference type="GO" id="GO:0016485">
    <property type="term" value="P:protein processing"/>
    <property type="evidence" value="ECO:0007669"/>
    <property type="project" value="TreeGrafter"/>
</dbReference>
<evidence type="ECO:0000259" key="10">
    <source>
        <dbReference type="Pfam" id="PF05649"/>
    </source>
</evidence>
<keyword evidence="8" id="KW-0482">Metalloprotease</keyword>
<feature type="domain" description="Peptidase M13 N-terminal" evidence="10">
    <location>
        <begin position="5"/>
        <end position="254"/>
    </location>
</feature>
<evidence type="ECO:0000256" key="7">
    <source>
        <dbReference type="ARBA" id="ARBA00022833"/>
    </source>
</evidence>
<dbReference type="OrthoDB" id="6475849at2759"/>
<dbReference type="RefSeq" id="XP_024879766.1">
    <property type="nucleotide sequence ID" value="XM_025023998.1"/>
</dbReference>
<evidence type="ECO:0000256" key="4">
    <source>
        <dbReference type="ARBA" id="ARBA00022670"/>
    </source>
</evidence>
<evidence type="ECO:0000256" key="8">
    <source>
        <dbReference type="ARBA" id="ARBA00023049"/>
    </source>
</evidence>
<evidence type="ECO:0000256" key="2">
    <source>
        <dbReference type="ARBA" id="ARBA00004401"/>
    </source>
</evidence>
<dbReference type="AlphaFoldDB" id="A0A6J1QET0"/>
<evidence type="ECO:0000256" key="1">
    <source>
        <dbReference type="ARBA" id="ARBA00001947"/>
    </source>
</evidence>
<dbReference type="PRINTS" id="PR00786">
    <property type="entry name" value="NEPRILYSIN"/>
</dbReference>
<feature type="domain" description="Peptidase M13 C-terminal" evidence="9">
    <location>
        <begin position="313"/>
        <end position="518"/>
    </location>
</feature>
<reference evidence="12" key="1">
    <citation type="submission" date="2025-08" db="UniProtKB">
        <authorList>
            <consortium name="RefSeq"/>
        </authorList>
    </citation>
    <scope>IDENTIFICATION</scope>
    <source>
        <tissue evidence="12">Whole body</tissue>
    </source>
</reference>
<evidence type="ECO:0000313" key="11">
    <source>
        <dbReference type="Proteomes" id="UP000504618"/>
    </source>
</evidence>
<evidence type="ECO:0000313" key="12">
    <source>
        <dbReference type="RefSeq" id="XP_024879766.1"/>
    </source>
</evidence>
<keyword evidence="6" id="KW-0378">Hydrolase</keyword>
<dbReference type="Pfam" id="PF05649">
    <property type="entry name" value="Peptidase_M13_N"/>
    <property type="match status" value="1"/>
</dbReference>
<comment type="similarity">
    <text evidence="3">Belongs to the peptidase M13 family.</text>
</comment>
<keyword evidence="5" id="KW-0479">Metal-binding</keyword>
<dbReference type="CDD" id="cd08662">
    <property type="entry name" value="M13"/>
    <property type="match status" value="1"/>
</dbReference>
<dbReference type="InterPro" id="IPR000718">
    <property type="entry name" value="Peptidase_M13"/>
</dbReference>
<comment type="subcellular location">
    <subcellularLocation>
        <location evidence="2">Cell membrane</location>
        <topology evidence="2">Single-pass type II membrane protein</topology>
    </subcellularLocation>
</comment>